<accession>A0A0P1EMM1</accession>
<dbReference type="AlphaFoldDB" id="A0A0P1EMM1"/>
<evidence type="ECO:0000256" key="1">
    <source>
        <dbReference type="SAM" id="SignalP"/>
    </source>
</evidence>
<feature type="signal peptide" evidence="1">
    <location>
        <begin position="1"/>
        <end position="23"/>
    </location>
</feature>
<gene>
    <name evidence="2" type="ORF">SHM7688_00872</name>
</gene>
<feature type="chain" id="PRO_5006061717" description="Lipoprotein" evidence="1">
    <location>
        <begin position="24"/>
        <end position="105"/>
    </location>
</feature>
<protein>
    <recommendedName>
        <fullName evidence="4">Lipoprotein</fullName>
    </recommendedName>
</protein>
<dbReference type="OrthoDB" id="9810895at2"/>
<proteinExistence type="predicted"/>
<dbReference type="RefSeq" id="WP_058238741.1">
    <property type="nucleotide sequence ID" value="NZ_CYPW01000006.1"/>
</dbReference>
<keyword evidence="3" id="KW-1185">Reference proteome</keyword>
<sequence length="105" mass="10917">MFKRLVGTALLFGMAAAAPPAFANACGPREMVVDRLENHYSEARSAAGLQGGGGKKMAILEVFSSDTTGTFTVILTNAEGMSCILAAGTDWFQHAPDLRPAGIDG</sequence>
<dbReference type="STRING" id="321267.SHM7688_00872"/>
<evidence type="ECO:0000313" key="2">
    <source>
        <dbReference type="EMBL" id="CUH51435.1"/>
    </source>
</evidence>
<organism evidence="2 3">
    <name type="scientific">Shimia marina</name>
    <dbReference type="NCBI Taxonomy" id="321267"/>
    <lineage>
        <taxon>Bacteria</taxon>
        <taxon>Pseudomonadati</taxon>
        <taxon>Pseudomonadota</taxon>
        <taxon>Alphaproteobacteria</taxon>
        <taxon>Rhodobacterales</taxon>
        <taxon>Roseobacteraceae</taxon>
    </lineage>
</organism>
<keyword evidence="1" id="KW-0732">Signal</keyword>
<evidence type="ECO:0000313" key="3">
    <source>
        <dbReference type="Proteomes" id="UP000054823"/>
    </source>
</evidence>
<evidence type="ECO:0008006" key="4">
    <source>
        <dbReference type="Google" id="ProtNLM"/>
    </source>
</evidence>
<dbReference type="EMBL" id="CYPW01000006">
    <property type="protein sequence ID" value="CUH51435.1"/>
    <property type="molecule type" value="Genomic_DNA"/>
</dbReference>
<reference evidence="2 3" key="1">
    <citation type="submission" date="2015-09" db="EMBL/GenBank/DDBJ databases">
        <authorList>
            <consortium name="Swine Surveillance"/>
        </authorList>
    </citation>
    <scope>NUCLEOTIDE SEQUENCE [LARGE SCALE GENOMIC DNA]</scope>
    <source>
        <strain evidence="2 3">CECT 7688</strain>
    </source>
</reference>
<name>A0A0P1EMM1_9RHOB</name>
<dbReference type="Proteomes" id="UP000054823">
    <property type="component" value="Unassembled WGS sequence"/>
</dbReference>